<dbReference type="Gene3D" id="2.30.40.10">
    <property type="entry name" value="Urease, subunit C, domain 1"/>
    <property type="match status" value="1"/>
</dbReference>
<proteinExistence type="predicted"/>
<dbReference type="PANTHER" id="PTHR43794">
    <property type="entry name" value="AMINOHYDROLASE SSNA-RELATED"/>
    <property type="match status" value="1"/>
</dbReference>
<organism evidence="3 4">
    <name type="scientific">Aaosphaeria arxii CBS 175.79</name>
    <dbReference type="NCBI Taxonomy" id="1450172"/>
    <lineage>
        <taxon>Eukaryota</taxon>
        <taxon>Fungi</taxon>
        <taxon>Dikarya</taxon>
        <taxon>Ascomycota</taxon>
        <taxon>Pezizomycotina</taxon>
        <taxon>Dothideomycetes</taxon>
        <taxon>Pleosporomycetidae</taxon>
        <taxon>Pleosporales</taxon>
        <taxon>Pleosporales incertae sedis</taxon>
        <taxon>Aaosphaeria</taxon>
    </lineage>
</organism>
<evidence type="ECO:0000259" key="2">
    <source>
        <dbReference type="Pfam" id="PF01979"/>
    </source>
</evidence>
<sequence>MRLPMTRQILLQNGNLLVHDEKDHVIPTRADLLIENDRIKEIRENIEPSGAMLVIDCSDKIVSPGFIDTHHHLWQSQQKGMHCDQILLDYYHSGNLASSHYSAKDIFLGELGGALELLDAGTTTVVDHAHLNYTPEHSKEALRALVASGVRAVFCYCAHPRVETWHPELQFDKDMLPDWVMETFKELSTKQPFGPNGRVRLGFAIDPGFCSQHELKQVFAEARSNGAHLITSHGTKVAMLDMPSTIDVLAKSELLGPDVLISHANATTKEELSKLKESGVHLSSTPITEMQMGHGHPLCLMPYFNGLSSLGVDCHSVSNCFLPNQMITALQASRARIFEQAQAKREWDATVGPTVENAYNLGTIFGARAAKLDHEIGSLKVGKKADIIIFSEKTPTMVLASACDPVAAIVLHSSVRDVETVIVDGIIRKENCSLLKTSLPKGLGADDGEERPLSWSELASELVQSSTELKKKTDAVDEDTARDGLIRAFLEDLTRLKI</sequence>
<evidence type="ECO:0000313" key="3">
    <source>
        <dbReference type="EMBL" id="KAF2009633.1"/>
    </source>
</evidence>
<gene>
    <name evidence="3" type="ORF">BU24DRAFT_497221</name>
</gene>
<dbReference type="InterPro" id="IPR050287">
    <property type="entry name" value="MTA/SAH_deaminase"/>
</dbReference>
<dbReference type="Gene3D" id="3.20.20.140">
    <property type="entry name" value="Metal-dependent hydrolases"/>
    <property type="match status" value="1"/>
</dbReference>
<dbReference type="InterPro" id="IPR006680">
    <property type="entry name" value="Amidohydro-rel"/>
</dbReference>
<reference evidence="3" key="1">
    <citation type="journal article" date="2020" name="Stud. Mycol.">
        <title>101 Dothideomycetes genomes: a test case for predicting lifestyles and emergence of pathogens.</title>
        <authorList>
            <person name="Haridas S."/>
            <person name="Albert R."/>
            <person name="Binder M."/>
            <person name="Bloem J."/>
            <person name="Labutti K."/>
            <person name="Salamov A."/>
            <person name="Andreopoulos B."/>
            <person name="Baker S."/>
            <person name="Barry K."/>
            <person name="Bills G."/>
            <person name="Bluhm B."/>
            <person name="Cannon C."/>
            <person name="Castanera R."/>
            <person name="Culley D."/>
            <person name="Daum C."/>
            <person name="Ezra D."/>
            <person name="Gonzalez J."/>
            <person name="Henrissat B."/>
            <person name="Kuo A."/>
            <person name="Liang C."/>
            <person name="Lipzen A."/>
            <person name="Lutzoni F."/>
            <person name="Magnuson J."/>
            <person name="Mondo S."/>
            <person name="Nolan M."/>
            <person name="Ohm R."/>
            <person name="Pangilinan J."/>
            <person name="Park H.-J."/>
            <person name="Ramirez L."/>
            <person name="Alfaro M."/>
            <person name="Sun H."/>
            <person name="Tritt A."/>
            <person name="Yoshinaga Y."/>
            <person name="Zwiers L.-H."/>
            <person name="Turgeon B."/>
            <person name="Goodwin S."/>
            <person name="Spatafora J."/>
            <person name="Crous P."/>
            <person name="Grigoriev I."/>
        </authorList>
    </citation>
    <scope>NUCLEOTIDE SEQUENCE</scope>
    <source>
        <strain evidence="3">CBS 175.79</strain>
    </source>
</reference>
<dbReference type="OrthoDB" id="194468at2759"/>
<dbReference type="Pfam" id="PF01979">
    <property type="entry name" value="Amidohydro_1"/>
    <property type="match status" value="1"/>
</dbReference>
<dbReference type="AlphaFoldDB" id="A0A6A5X9M3"/>
<dbReference type="Proteomes" id="UP000799778">
    <property type="component" value="Unassembled WGS sequence"/>
</dbReference>
<dbReference type="SUPFAM" id="SSF51338">
    <property type="entry name" value="Composite domain of metallo-dependent hydrolases"/>
    <property type="match status" value="1"/>
</dbReference>
<evidence type="ECO:0000313" key="4">
    <source>
        <dbReference type="Proteomes" id="UP000799778"/>
    </source>
</evidence>
<dbReference type="PANTHER" id="PTHR43794:SF11">
    <property type="entry name" value="AMIDOHYDROLASE-RELATED DOMAIN-CONTAINING PROTEIN"/>
    <property type="match status" value="1"/>
</dbReference>
<keyword evidence="1 3" id="KW-0378">Hydrolase</keyword>
<keyword evidence="4" id="KW-1185">Reference proteome</keyword>
<evidence type="ECO:0000256" key="1">
    <source>
        <dbReference type="ARBA" id="ARBA00022801"/>
    </source>
</evidence>
<dbReference type="InterPro" id="IPR032466">
    <property type="entry name" value="Metal_Hydrolase"/>
</dbReference>
<feature type="domain" description="Amidohydrolase-related" evidence="2">
    <location>
        <begin position="61"/>
        <end position="425"/>
    </location>
</feature>
<accession>A0A6A5X9M3</accession>
<dbReference type="GO" id="GO:0016810">
    <property type="term" value="F:hydrolase activity, acting on carbon-nitrogen (but not peptide) bonds"/>
    <property type="evidence" value="ECO:0007669"/>
    <property type="project" value="InterPro"/>
</dbReference>
<dbReference type="InterPro" id="IPR011059">
    <property type="entry name" value="Metal-dep_hydrolase_composite"/>
</dbReference>
<dbReference type="SUPFAM" id="SSF51556">
    <property type="entry name" value="Metallo-dependent hydrolases"/>
    <property type="match status" value="1"/>
</dbReference>
<dbReference type="EMBL" id="ML978078">
    <property type="protein sequence ID" value="KAF2009633.1"/>
    <property type="molecule type" value="Genomic_DNA"/>
</dbReference>
<dbReference type="GeneID" id="54291647"/>
<dbReference type="RefSeq" id="XP_033377972.1">
    <property type="nucleotide sequence ID" value="XM_033534250.1"/>
</dbReference>
<name>A0A6A5X9M3_9PLEO</name>
<protein>
    <submittedName>
        <fullName evidence="3">Metallo-dependent hydrolase</fullName>
    </submittedName>
</protein>